<dbReference type="OrthoDB" id="3945378at2759"/>
<feature type="transmembrane region" description="Helical" evidence="1">
    <location>
        <begin position="101"/>
        <end position="120"/>
    </location>
</feature>
<feature type="transmembrane region" description="Helical" evidence="1">
    <location>
        <begin position="45"/>
        <end position="63"/>
    </location>
</feature>
<protein>
    <submittedName>
        <fullName evidence="2">Uncharacterized protein</fullName>
    </submittedName>
</protein>
<accession>A0A0F7ZYG4</accession>
<feature type="transmembrane region" description="Helical" evidence="1">
    <location>
        <begin position="19"/>
        <end position="38"/>
    </location>
</feature>
<proteinExistence type="predicted"/>
<dbReference type="EMBL" id="KQ030547">
    <property type="protein sequence ID" value="KJZ72427.1"/>
    <property type="molecule type" value="Genomic_DNA"/>
</dbReference>
<evidence type="ECO:0000256" key="1">
    <source>
        <dbReference type="SAM" id="Phobius"/>
    </source>
</evidence>
<keyword evidence="1" id="KW-0812">Transmembrane</keyword>
<reference evidence="2 3" key="1">
    <citation type="journal article" date="2014" name="Genome Biol. Evol.">
        <title>Comparative genomics and transcriptomics analyses reveal divergent lifestyle features of nematode endoparasitic fungus Hirsutella minnesotensis.</title>
        <authorList>
            <person name="Lai Y."/>
            <person name="Liu K."/>
            <person name="Zhang X."/>
            <person name="Zhang X."/>
            <person name="Li K."/>
            <person name="Wang N."/>
            <person name="Shu C."/>
            <person name="Wu Y."/>
            <person name="Wang C."/>
            <person name="Bushley K.E."/>
            <person name="Xiang M."/>
            <person name="Liu X."/>
        </authorList>
    </citation>
    <scope>NUCLEOTIDE SEQUENCE [LARGE SCALE GENOMIC DNA]</scope>
    <source>
        <strain evidence="2 3">3608</strain>
    </source>
</reference>
<feature type="transmembrane region" description="Helical" evidence="1">
    <location>
        <begin position="237"/>
        <end position="260"/>
    </location>
</feature>
<dbReference type="AlphaFoldDB" id="A0A0F7ZYG4"/>
<gene>
    <name evidence="2" type="ORF">HIM_08230</name>
</gene>
<name>A0A0F7ZYG4_9HYPO</name>
<evidence type="ECO:0000313" key="2">
    <source>
        <dbReference type="EMBL" id="KJZ72427.1"/>
    </source>
</evidence>
<keyword evidence="1" id="KW-1133">Transmembrane helix</keyword>
<keyword evidence="1" id="KW-0472">Membrane</keyword>
<keyword evidence="3" id="KW-1185">Reference proteome</keyword>
<feature type="transmembrane region" description="Helical" evidence="1">
    <location>
        <begin position="194"/>
        <end position="217"/>
    </location>
</feature>
<dbReference type="Proteomes" id="UP000054481">
    <property type="component" value="Unassembled WGS sequence"/>
</dbReference>
<evidence type="ECO:0000313" key="3">
    <source>
        <dbReference type="Proteomes" id="UP000054481"/>
    </source>
</evidence>
<feature type="transmembrane region" description="Helical" evidence="1">
    <location>
        <begin position="152"/>
        <end position="173"/>
    </location>
</feature>
<feature type="transmembrane region" description="Helical" evidence="1">
    <location>
        <begin position="69"/>
        <end position="89"/>
    </location>
</feature>
<organism evidence="2 3">
    <name type="scientific">Hirsutella minnesotensis 3608</name>
    <dbReference type="NCBI Taxonomy" id="1043627"/>
    <lineage>
        <taxon>Eukaryota</taxon>
        <taxon>Fungi</taxon>
        <taxon>Dikarya</taxon>
        <taxon>Ascomycota</taxon>
        <taxon>Pezizomycotina</taxon>
        <taxon>Sordariomycetes</taxon>
        <taxon>Hypocreomycetidae</taxon>
        <taxon>Hypocreales</taxon>
        <taxon>Ophiocordycipitaceae</taxon>
        <taxon>Hirsutella</taxon>
    </lineage>
</organism>
<sequence>MASFNTCPPLVGNSDLYGLGVRIGVYAQWVATLLTTIFEPANESALRLLNLIVQMAIFIGLCSESSRRSSAVGSVITLFLLCGSLSSVTGDGVSSFGHASGLLRVVFYMALSAYGIWFWFAGVQEMLRPGCPEVAFFGPSSITGWFRTLGKALSVAGLIACVALAVYCVYAVVRRFRGGLDAGFSRPSGQRPRVELMLVLTSAGLLSLSVATVEYLIQVNNIQGVGADKIGSVAQLIPLLAGTLACFLSLWKILTHGLLFRKRCLFLFGRHL</sequence>